<reference evidence="3" key="2">
    <citation type="journal article" date="2015" name="Data Brief">
        <title>Shoot transcriptome of the giant reed, Arundo donax.</title>
        <authorList>
            <person name="Barrero R.A."/>
            <person name="Guerrero F.D."/>
            <person name="Moolhuijzen P."/>
            <person name="Goolsby J.A."/>
            <person name="Tidwell J."/>
            <person name="Bellgard S.E."/>
            <person name="Bellgard M.I."/>
        </authorList>
    </citation>
    <scope>NUCLEOTIDE SEQUENCE</scope>
    <source>
        <tissue evidence="3">Shoot tissue taken approximately 20 cm above the soil surface</tissue>
    </source>
</reference>
<dbReference type="AlphaFoldDB" id="A0A0A8Y485"/>
<feature type="signal peptide" evidence="2">
    <location>
        <begin position="1"/>
        <end position="23"/>
    </location>
</feature>
<keyword evidence="2" id="KW-0732">Signal</keyword>
<dbReference type="EMBL" id="GBRH01277201">
    <property type="protein sequence ID" value="JAD20694.1"/>
    <property type="molecule type" value="Transcribed_RNA"/>
</dbReference>
<evidence type="ECO:0000256" key="1">
    <source>
        <dbReference type="SAM" id="MobiDB-lite"/>
    </source>
</evidence>
<evidence type="ECO:0000256" key="2">
    <source>
        <dbReference type="SAM" id="SignalP"/>
    </source>
</evidence>
<name>A0A0A8Y485_ARUDO</name>
<evidence type="ECO:0000313" key="3">
    <source>
        <dbReference type="EMBL" id="JAD20694.1"/>
    </source>
</evidence>
<proteinExistence type="predicted"/>
<evidence type="ECO:0008006" key="4">
    <source>
        <dbReference type="Google" id="ProtNLM"/>
    </source>
</evidence>
<reference evidence="3" key="1">
    <citation type="submission" date="2014-09" db="EMBL/GenBank/DDBJ databases">
        <authorList>
            <person name="Magalhaes I.L.F."/>
            <person name="Oliveira U."/>
            <person name="Santos F.R."/>
            <person name="Vidigal T.H.D.A."/>
            <person name="Brescovit A.D."/>
            <person name="Santos A.J."/>
        </authorList>
    </citation>
    <scope>NUCLEOTIDE SEQUENCE</scope>
    <source>
        <tissue evidence="3">Shoot tissue taken approximately 20 cm above the soil surface</tissue>
    </source>
</reference>
<organism evidence="3">
    <name type="scientific">Arundo donax</name>
    <name type="common">Giant reed</name>
    <name type="synonym">Donax arundinaceus</name>
    <dbReference type="NCBI Taxonomy" id="35708"/>
    <lineage>
        <taxon>Eukaryota</taxon>
        <taxon>Viridiplantae</taxon>
        <taxon>Streptophyta</taxon>
        <taxon>Embryophyta</taxon>
        <taxon>Tracheophyta</taxon>
        <taxon>Spermatophyta</taxon>
        <taxon>Magnoliopsida</taxon>
        <taxon>Liliopsida</taxon>
        <taxon>Poales</taxon>
        <taxon>Poaceae</taxon>
        <taxon>PACMAD clade</taxon>
        <taxon>Arundinoideae</taxon>
        <taxon>Arundineae</taxon>
        <taxon>Arundo</taxon>
    </lineage>
</organism>
<protein>
    <recommendedName>
        <fullName evidence="4">Secreted protein</fullName>
    </recommendedName>
</protein>
<sequence>MLSPRLAALRFPALGAQLITASALYTCAPRPTPSMSQRSVCHGWLMSGGGVPEGDTAWARAPTPPPMRACTMTPTVRSSGAARWPDGSMERSVQGPWWPPPTPFSMDRVVTRSSPMAGDSRLGWWVLMAASTSSPPSPAAI</sequence>
<accession>A0A0A8Y485</accession>
<feature type="region of interest" description="Disordered" evidence="1">
    <location>
        <begin position="55"/>
        <end position="102"/>
    </location>
</feature>
<feature type="chain" id="PRO_5002042049" description="Secreted protein" evidence="2">
    <location>
        <begin position="24"/>
        <end position="141"/>
    </location>
</feature>